<name>A0A5D4KI25_9BACI</name>
<dbReference type="EMBL" id="VTEH01000003">
    <property type="protein sequence ID" value="TYR76415.1"/>
    <property type="molecule type" value="Genomic_DNA"/>
</dbReference>
<proteinExistence type="predicted"/>
<keyword evidence="2" id="KW-0472">Membrane</keyword>
<feature type="transmembrane region" description="Helical" evidence="2">
    <location>
        <begin position="46"/>
        <end position="68"/>
    </location>
</feature>
<protein>
    <submittedName>
        <fullName evidence="3">Uncharacterized protein</fullName>
    </submittedName>
</protein>
<dbReference type="AlphaFoldDB" id="A0A5D4KI25"/>
<keyword evidence="2" id="KW-0812">Transmembrane</keyword>
<accession>A0A5D4KI25</accession>
<organism evidence="3 4">
    <name type="scientific">Rossellomorea vietnamensis</name>
    <dbReference type="NCBI Taxonomy" id="218284"/>
    <lineage>
        <taxon>Bacteria</taxon>
        <taxon>Bacillati</taxon>
        <taxon>Bacillota</taxon>
        <taxon>Bacilli</taxon>
        <taxon>Bacillales</taxon>
        <taxon>Bacillaceae</taxon>
        <taxon>Rossellomorea</taxon>
    </lineage>
</organism>
<keyword evidence="2" id="KW-1133">Transmembrane helix</keyword>
<dbReference type="Proteomes" id="UP000323317">
    <property type="component" value="Unassembled WGS sequence"/>
</dbReference>
<evidence type="ECO:0000313" key="4">
    <source>
        <dbReference type="Proteomes" id="UP000323317"/>
    </source>
</evidence>
<dbReference type="RefSeq" id="WP_148945916.1">
    <property type="nucleotide sequence ID" value="NZ_VTEH01000003.1"/>
</dbReference>
<sequence>MKKNNLDETEIENLLREMPSMKDSRNRKEIYAAVERSNNKKRPNTWGYPAIAGIAALLILFLITPSLFNSSNQTQYENSAADMAAEDSGEAGSAQKEMASLQETEENAALDESSNNAESRQQSLMGKAETSERSNVYQDDLLHYDLFTFGLVTPDASVVPVSVLSEKRDSAGWLERFVNVSEEIPEQSWGFDEYYPLTGKLDLNEDNSELIYTLTEEEMTNPGSGGEDIFYDSIAITLEGSDYEKVTLQKEDGTVPLFSHMGKISEIPKAGSSNKGYYKYSLSNGDTYLVPGEEDHKNISDALERMKMSPNSLYEPLIPEQLNLEASAENNLLTISFGETLKLNEEIDPLFAEALLLTAKEFGYEEVLFKNIEGTGRNGFDFSEPISVPVSPNKKIVN</sequence>
<evidence type="ECO:0000313" key="3">
    <source>
        <dbReference type="EMBL" id="TYR76415.1"/>
    </source>
</evidence>
<comment type="caution">
    <text evidence="3">The sequence shown here is derived from an EMBL/GenBank/DDBJ whole genome shotgun (WGS) entry which is preliminary data.</text>
</comment>
<gene>
    <name evidence="3" type="ORF">FZC79_05900</name>
</gene>
<evidence type="ECO:0000256" key="1">
    <source>
        <dbReference type="SAM" id="MobiDB-lite"/>
    </source>
</evidence>
<reference evidence="3 4" key="1">
    <citation type="submission" date="2019-08" db="EMBL/GenBank/DDBJ databases">
        <title>Bacillus genomes from the desert of Cuatro Cienegas, Coahuila.</title>
        <authorList>
            <person name="Olmedo-Alvarez G."/>
        </authorList>
    </citation>
    <scope>NUCLEOTIDE SEQUENCE [LARGE SCALE GENOMIC DNA]</scope>
    <source>
        <strain evidence="3 4">CH40_1T</strain>
    </source>
</reference>
<feature type="compositionally biased region" description="Polar residues" evidence="1">
    <location>
        <begin position="112"/>
        <end position="124"/>
    </location>
</feature>
<feature type="region of interest" description="Disordered" evidence="1">
    <location>
        <begin position="79"/>
        <end position="131"/>
    </location>
</feature>
<evidence type="ECO:0000256" key="2">
    <source>
        <dbReference type="SAM" id="Phobius"/>
    </source>
</evidence>